<sequence length="63" mass="6784">MTTQNTDEDAHRKLKGAPARRPGQPGSTTEQAAEARPDDHTPVDAPRSTAPAEDRPSTKTKHP</sequence>
<dbReference type="RefSeq" id="WP_406854166.1">
    <property type="nucleotide sequence ID" value="NZ_CP157484.1"/>
</dbReference>
<evidence type="ECO:0000256" key="1">
    <source>
        <dbReference type="SAM" id="MobiDB-lite"/>
    </source>
</evidence>
<proteinExistence type="predicted"/>
<gene>
    <name evidence="2" type="ORF">ABEG18_16610</name>
</gene>
<feature type="compositionally biased region" description="Basic and acidic residues" evidence="1">
    <location>
        <begin position="33"/>
        <end position="42"/>
    </location>
</feature>
<reference evidence="2" key="1">
    <citation type="submission" date="2024-05" db="EMBL/GenBank/DDBJ databases">
        <authorList>
            <person name="Kim S."/>
            <person name="Heo J."/>
            <person name="Choi H."/>
            <person name="Choi Y."/>
            <person name="Kwon S.-W."/>
            <person name="Kim Y."/>
        </authorList>
    </citation>
    <scope>NUCLEOTIDE SEQUENCE</scope>
    <source>
        <strain evidence="2">KACC 23698</strain>
    </source>
</reference>
<accession>A0AAU7JAX1</accession>
<feature type="region of interest" description="Disordered" evidence="1">
    <location>
        <begin position="1"/>
        <end position="63"/>
    </location>
</feature>
<evidence type="ECO:0000313" key="2">
    <source>
        <dbReference type="EMBL" id="XBO37345.1"/>
    </source>
</evidence>
<dbReference type="AlphaFoldDB" id="A0AAU7JAX1"/>
<organism evidence="2">
    <name type="scientific">Alsobacter sp. KACC 23698</name>
    <dbReference type="NCBI Taxonomy" id="3149229"/>
    <lineage>
        <taxon>Bacteria</taxon>
        <taxon>Pseudomonadati</taxon>
        <taxon>Pseudomonadota</taxon>
        <taxon>Alphaproteobacteria</taxon>
        <taxon>Hyphomicrobiales</taxon>
        <taxon>Alsobacteraceae</taxon>
        <taxon>Alsobacter</taxon>
    </lineage>
</organism>
<dbReference type="EMBL" id="CP157484">
    <property type="protein sequence ID" value="XBO37345.1"/>
    <property type="molecule type" value="Genomic_DNA"/>
</dbReference>
<name>A0AAU7JAX1_9HYPH</name>
<protein>
    <submittedName>
        <fullName evidence="2">Uncharacterized protein</fullName>
    </submittedName>
</protein>